<dbReference type="VEuPathDB" id="PlasmoDB:POWCR01_000121900"/>
<gene>
    <name evidence="3" type="primary">PocGH01_00185400</name>
    <name evidence="3" type="ORF">POCGH01_00185400</name>
</gene>
<evidence type="ECO:0000313" key="3">
    <source>
        <dbReference type="EMBL" id="SBT84279.1"/>
    </source>
</evidence>
<dbReference type="VEuPathDB" id="PlasmoDB:PocGH01_00185400"/>
<dbReference type="InterPro" id="IPR019111">
    <property type="entry name" value="PRESA_N"/>
</dbReference>
<keyword evidence="1" id="KW-0472">Membrane</keyword>
<organism evidence="3 4">
    <name type="scientific">Plasmodium ovale</name>
    <name type="common">malaria parasite P. ovale</name>
    <dbReference type="NCBI Taxonomy" id="36330"/>
    <lineage>
        <taxon>Eukaryota</taxon>
        <taxon>Sar</taxon>
        <taxon>Alveolata</taxon>
        <taxon>Apicomplexa</taxon>
        <taxon>Aconoidasida</taxon>
        <taxon>Haemosporida</taxon>
        <taxon>Plasmodiidae</taxon>
        <taxon>Plasmodium</taxon>
        <taxon>Plasmodium (Plasmodium)</taxon>
    </lineage>
</organism>
<sequence>MEKIINTYRVSIPNSIFFMLFMLLNVILLTITCPPNIRELPKWQLSSRCQRELSECSLYLNDYLLGKKHFTETKFREYPPKKSTLISMNRNELGIRQHVRRRDISNAMNSVNPFYLSKKKLHRILYIYSNYIKNSFYDMMNFLLETFMDVATKYGIPEEYQIKCWEECKQGLLADYKIINRYFQMRFNNLTKHKILLGASLHYFLFFHTPCYYNYVRKSSNRWTTFLKEKIQNYKS</sequence>
<keyword evidence="1" id="KW-1133">Transmembrane helix</keyword>
<keyword evidence="1" id="KW-0812">Transmembrane</keyword>
<dbReference type="Pfam" id="PF09687">
    <property type="entry name" value="PRESAN"/>
    <property type="match status" value="1"/>
</dbReference>
<name>A0A1D3JEI8_PLAOA</name>
<evidence type="ECO:0000313" key="4">
    <source>
        <dbReference type="Proteomes" id="UP000242942"/>
    </source>
</evidence>
<accession>A0A1D3JEI8</accession>
<feature type="domain" description="Plasmodium RESA N-terminal" evidence="2">
    <location>
        <begin position="102"/>
        <end position="211"/>
    </location>
</feature>
<proteinExistence type="predicted"/>
<dbReference type="Gene3D" id="6.10.280.180">
    <property type="entry name" value="Plasmodium RESA, N-terminal helical domain"/>
    <property type="match status" value="1"/>
</dbReference>
<evidence type="ECO:0000259" key="2">
    <source>
        <dbReference type="Pfam" id="PF09687"/>
    </source>
</evidence>
<protein>
    <submittedName>
        <fullName evidence="3">RAD protein</fullName>
    </submittedName>
</protein>
<dbReference type="EMBL" id="FLRI01000394">
    <property type="protein sequence ID" value="SBT84279.1"/>
    <property type="molecule type" value="Genomic_DNA"/>
</dbReference>
<evidence type="ECO:0000256" key="1">
    <source>
        <dbReference type="SAM" id="Phobius"/>
    </source>
</evidence>
<keyword evidence="4" id="KW-1185">Reference proteome</keyword>
<dbReference type="AlphaFoldDB" id="A0A1D3JEI8"/>
<reference evidence="3 4" key="1">
    <citation type="submission" date="2016-06" db="EMBL/GenBank/DDBJ databases">
        <authorList>
            <consortium name="Pathogen Informatics"/>
        </authorList>
    </citation>
    <scope>NUCLEOTIDE SEQUENCE [LARGE SCALE GENOMIC DNA]</scope>
    <source>
        <strain evidence="3">PocGH01</strain>
    </source>
</reference>
<dbReference type="OrthoDB" id="382414at2759"/>
<dbReference type="Proteomes" id="UP000242942">
    <property type="component" value="Unassembled WGS sequence"/>
</dbReference>
<feature type="transmembrane region" description="Helical" evidence="1">
    <location>
        <begin position="16"/>
        <end position="37"/>
    </location>
</feature>
<dbReference type="InterPro" id="IPR044885">
    <property type="entry name" value="PRESA_N_sf"/>
</dbReference>